<evidence type="ECO:0000313" key="4">
    <source>
        <dbReference type="EMBL" id="CAF4983309.1"/>
    </source>
</evidence>
<dbReference type="Proteomes" id="UP000681967">
    <property type="component" value="Unassembled WGS sequence"/>
</dbReference>
<dbReference type="AlphaFoldDB" id="A0A8S2WPL7"/>
<dbReference type="Proteomes" id="UP000681720">
    <property type="component" value="Unassembled WGS sequence"/>
</dbReference>
<dbReference type="Proteomes" id="UP000676336">
    <property type="component" value="Unassembled WGS sequence"/>
</dbReference>
<dbReference type="EMBL" id="CAJOBH010067418">
    <property type="protein sequence ID" value="CAF4455196.1"/>
    <property type="molecule type" value="Genomic_DNA"/>
</dbReference>
<proteinExistence type="predicted"/>
<protein>
    <submittedName>
        <fullName evidence="1">Uncharacterized protein</fullName>
    </submittedName>
</protein>
<accession>A0A8S2WPL7</accession>
<dbReference type="EMBL" id="CAJOBI010133778">
    <property type="protein sequence ID" value="CAF4736691.1"/>
    <property type="molecule type" value="Genomic_DNA"/>
</dbReference>
<sequence length="17" mass="1476">MEDLSGGGVGGGGGTKP</sequence>
<reference evidence="1" key="1">
    <citation type="submission" date="2021-02" db="EMBL/GenBank/DDBJ databases">
        <authorList>
            <person name="Nowell W R."/>
        </authorList>
    </citation>
    <scope>NUCLEOTIDE SEQUENCE</scope>
</reference>
<evidence type="ECO:0000313" key="3">
    <source>
        <dbReference type="EMBL" id="CAF4736691.1"/>
    </source>
</evidence>
<organism evidence="1 6">
    <name type="scientific">Rotaria magnacalcarata</name>
    <dbReference type="NCBI Taxonomy" id="392030"/>
    <lineage>
        <taxon>Eukaryota</taxon>
        <taxon>Metazoa</taxon>
        <taxon>Spiralia</taxon>
        <taxon>Gnathifera</taxon>
        <taxon>Rotifera</taxon>
        <taxon>Eurotatoria</taxon>
        <taxon>Bdelloidea</taxon>
        <taxon>Philodinida</taxon>
        <taxon>Philodinidae</taxon>
        <taxon>Rotaria</taxon>
    </lineage>
</organism>
<evidence type="ECO:0000313" key="2">
    <source>
        <dbReference type="EMBL" id="CAF4498978.1"/>
    </source>
</evidence>
<evidence type="ECO:0000313" key="1">
    <source>
        <dbReference type="EMBL" id="CAF4455196.1"/>
    </source>
</evidence>
<dbReference type="EMBL" id="CAJOBI010198322">
    <property type="protein sequence ID" value="CAF4983309.1"/>
    <property type="molecule type" value="Genomic_DNA"/>
</dbReference>
<evidence type="ECO:0000313" key="6">
    <source>
        <dbReference type="Proteomes" id="UP000681967"/>
    </source>
</evidence>
<dbReference type="EMBL" id="CAJOBJ010208472">
    <property type="protein sequence ID" value="CAF5004056.1"/>
    <property type="molecule type" value="Genomic_DNA"/>
</dbReference>
<gene>
    <name evidence="1" type="ORF">BYL167_LOCUS33945</name>
    <name evidence="2" type="ORF">BYL167_LOCUS35920</name>
    <name evidence="5" type="ORF">GIL414_LOCUS57424</name>
    <name evidence="3" type="ORF">SMN809_LOCUS44523</name>
    <name evidence="4" type="ORF">SMN809_LOCUS55845</name>
</gene>
<comment type="caution">
    <text evidence="1">The sequence shown here is derived from an EMBL/GenBank/DDBJ whole genome shotgun (WGS) entry which is preliminary data.</text>
</comment>
<name>A0A8S2WPL7_9BILA</name>
<dbReference type="EMBL" id="CAJOBH010076958">
    <property type="protein sequence ID" value="CAF4498978.1"/>
    <property type="molecule type" value="Genomic_DNA"/>
</dbReference>
<feature type="non-terminal residue" evidence="1">
    <location>
        <position position="1"/>
    </location>
</feature>
<evidence type="ECO:0000313" key="5">
    <source>
        <dbReference type="EMBL" id="CAF5004056.1"/>
    </source>
</evidence>